<protein>
    <recommendedName>
        <fullName evidence="8">Histone PARylation factor 1</fullName>
    </recommendedName>
</protein>
<name>A0ABQ9DZG5_TEGGR</name>
<keyword evidence="5" id="KW-0539">Nucleus</keyword>
<accession>A0ABQ9DZG5</accession>
<comment type="subcellular location">
    <subcellularLocation>
        <location evidence="2">Chromosome</location>
    </subcellularLocation>
    <subcellularLocation>
        <location evidence="1">Nucleus</location>
    </subcellularLocation>
</comment>
<dbReference type="Proteomes" id="UP001217089">
    <property type="component" value="Unassembled WGS sequence"/>
</dbReference>
<evidence type="ECO:0000256" key="2">
    <source>
        <dbReference type="ARBA" id="ARBA00004286"/>
    </source>
</evidence>
<dbReference type="EMBL" id="JARBDR010000923">
    <property type="protein sequence ID" value="KAJ8298295.1"/>
    <property type="molecule type" value="Genomic_DNA"/>
</dbReference>
<evidence type="ECO:0000313" key="6">
    <source>
        <dbReference type="EMBL" id="KAJ8298295.1"/>
    </source>
</evidence>
<gene>
    <name evidence="6" type="ORF">KUTeg_024826</name>
</gene>
<evidence type="ECO:0000256" key="5">
    <source>
        <dbReference type="ARBA" id="ARBA00023242"/>
    </source>
</evidence>
<dbReference type="InterPro" id="IPR019361">
    <property type="entry name" value="HPF1"/>
</dbReference>
<proteinExistence type="inferred from homology"/>
<sequence>MHCIFCDISETSTSVQPEVFDEDIEEESDMPPPPSPDDVAENIKRKFLVEMPEDFYEFWEFCKSENSKNPNAVLEDLGFKLVGPFDILAGKHKGVTKNSKGRQPNYLLHWRYYYDPPEFLTVIKGDDRKQFHLGYFRDDPAEMPAFVGSNAAADSCVIMPKGDNLFGAVKNCIDDRLKAKHLEKTKKSNLEKLQNAITDWAKKKNYPLDTKTKKMKDRDKKVVCKSFHNAGIVVPVDANEVGYREVPETPGNFLSLMMLTLWYQLMLLNLVTGKFLKHQVSLMGIYDAGLVVPVDVIEFGYREVPGTPADLKKMFKKIAESKTDSERDKNLEPLEELVTLVQFANDECDYGEGLELGMDLFCYGGKVFHSMISHLLPLAYQFLGRHEYAQIIEAHLKCRRHDADLSEIE</sequence>
<keyword evidence="7" id="KW-1185">Reference proteome</keyword>
<dbReference type="PANTHER" id="PTHR13386">
    <property type="entry name" value="HISTONE PARYLATION FACTOR 1"/>
    <property type="match status" value="1"/>
</dbReference>
<comment type="caution">
    <text evidence="6">The sequence shown here is derived from an EMBL/GenBank/DDBJ whole genome shotgun (WGS) entry which is preliminary data.</text>
</comment>
<evidence type="ECO:0000256" key="4">
    <source>
        <dbReference type="ARBA" id="ARBA00022454"/>
    </source>
</evidence>
<dbReference type="Pfam" id="PF10228">
    <property type="entry name" value="HPF1"/>
    <property type="match status" value="2"/>
</dbReference>
<organism evidence="6 7">
    <name type="scientific">Tegillarca granosa</name>
    <name type="common">Malaysian cockle</name>
    <name type="synonym">Anadara granosa</name>
    <dbReference type="NCBI Taxonomy" id="220873"/>
    <lineage>
        <taxon>Eukaryota</taxon>
        <taxon>Metazoa</taxon>
        <taxon>Spiralia</taxon>
        <taxon>Lophotrochozoa</taxon>
        <taxon>Mollusca</taxon>
        <taxon>Bivalvia</taxon>
        <taxon>Autobranchia</taxon>
        <taxon>Pteriomorphia</taxon>
        <taxon>Arcoida</taxon>
        <taxon>Arcoidea</taxon>
        <taxon>Arcidae</taxon>
        <taxon>Tegillarca</taxon>
    </lineage>
</organism>
<comment type="similarity">
    <text evidence="3">Belongs to the HPF1 family.</text>
</comment>
<reference evidence="6 7" key="1">
    <citation type="submission" date="2022-12" db="EMBL/GenBank/DDBJ databases">
        <title>Chromosome-level genome of Tegillarca granosa.</title>
        <authorList>
            <person name="Kim J."/>
        </authorList>
    </citation>
    <scope>NUCLEOTIDE SEQUENCE [LARGE SCALE GENOMIC DNA]</scope>
    <source>
        <strain evidence="6">Teg-2019</strain>
        <tissue evidence="6">Adductor muscle</tissue>
    </source>
</reference>
<evidence type="ECO:0000256" key="3">
    <source>
        <dbReference type="ARBA" id="ARBA00010803"/>
    </source>
</evidence>
<evidence type="ECO:0000313" key="7">
    <source>
        <dbReference type="Proteomes" id="UP001217089"/>
    </source>
</evidence>
<evidence type="ECO:0000256" key="1">
    <source>
        <dbReference type="ARBA" id="ARBA00004123"/>
    </source>
</evidence>
<dbReference type="PANTHER" id="PTHR13386:SF1">
    <property type="entry name" value="HISTONE PARYLATION FACTOR 1"/>
    <property type="match status" value="1"/>
</dbReference>
<keyword evidence="4" id="KW-0158">Chromosome</keyword>
<evidence type="ECO:0008006" key="8">
    <source>
        <dbReference type="Google" id="ProtNLM"/>
    </source>
</evidence>